<name>A0A9J6AP00_SOLCO</name>
<dbReference type="OrthoDB" id="10396307at2759"/>
<organism evidence="1 2">
    <name type="scientific">Solanum commersonii</name>
    <name type="common">Commerson's wild potato</name>
    <name type="synonym">Commerson's nightshade</name>
    <dbReference type="NCBI Taxonomy" id="4109"/>
    <lineage>
        <taxon>Eukaryota</taxon>
        <taxon>Viridiplantae</taxon>
        <taxon>Streptophyta</taxon>
        <taxon>Embryophyta</taxon>
        <taxon>Tracheophyta</taxon>
        <taxon>Spermatophyta</taxon>
        <taxon>Magnoliopsida</taxon>
        <taxon>eudicotyledons</taxon>
        <taxon>Gunneridae</taxon>
        <taxon>Pentapetalae</taxon>
        <taxon>asterids</taxon>
        <taxon>lamiids</taxon>
        <taxon>Solanales</taxon>
        <taxon>Solanaceae</taxon>
        <taxon>Solanoideae</taxon>
        <taxon>Solaneae</taxon>
        <taxon>Solanum</taxon>
    </lineage>
</organism>
<proteinExistence type="predicted"/>
<dbReference type="EMBL" id="JACXVP010000002">
    <property type="protein sequence ID" value="KAG5626376.1"/>
    <property type="molecule type" value="Genomic_DNA"/>
</dbReference>
<reference evidence="1 2" key="1">
    <citation type="submission" date="2020-09" db="EMBL/GenBank/DDBJ databases">
        <title>De no assembly of potato wild relative species, Solanum commersonii.</title>
        <authorList>
            <person name="Cho K."/>
        </authorList>
    </citation>
    <scope>NUCLEOTIDE SEQUENCE [LARGE SCALE GENOMIC DNA]</scope>
    <source>
        <strain evidence="1">LZ3.2</strain>
        <tissue evidence="1">Leaf</tissue>
    </source>
</reference>
<dbReference type="AlphaFoldDB" id="A0A9J6AP00"/>
<accession>A0A9J6AP00</accession>
<protein>
    <submittedName>
        <fullName evidence="1">Uncharacterized protein</fullName>
    </submittedName>
</protein>
<keyword evidence="2" id="KW-1185">Reference proteome</keyword>
<comment type="caution">
    <text evidence="1">The sequence shown here is derived from an EMBL/GenBank/DDBJ whole genome shotgun (WGS) entry which is preliminary data.</text>
</comment>
<gene>
    <name evidence="1" type="ORF">H5410_011594</name>
</gene>
<dbReference type="Proteomes" id="UP000824120">
    <property type="component" value="Chromosome 2"/>
</dbReference>
<evidence type="ECO:0000313" key="1">
    <source>
        <dbReference type="EMBL" id="KAG5626376.1"/>
    </source>
</evidence>
<sequence>MILREKDTFFMKIGGRTNDDFLLDSSLQTRTYFKRNVQADNHGNWKNLQLAIRRTSCWENGQKALATKIATEDTTNTITENKQSVNGTVTGIRKVAAGMVTTKQILDHVSQRSIHDVNILSRNYTSIKRDIKVQIKTVTEDDNFYKISLFQTDIISMAYQKKYFCGKTLVLIVTEEHYLKCIAGKGKEEGQEKES</sequence>
<evidence type="ECO:0000313" key="2">
    <source>
        <dbReference type="Proteomes" id="UP000824120"/>
    </source>
</evidence>